<dbReference type="PANTHER" id="PTHR12307">
    <property type="entry name" value="PROTEIN PHOSPHATASE 1 REGULATORY SUBUNIT"/>
    <property type="match status" value="1"/>
</dbReference>
<gene>
    <name evidence="5" type="primary">Ppp1r3cb_1</name>
    <name evidence="5" type="ORF">GTO96_0004257</name>
</gene>
<feature type="region of interest" description="Disordered" evidence="3">
    <location>
        <begin position="1"/>
        <end position="24"/>
    </location>
</feature>
<dbReference type="GO" id="GO:0000164">
    <property type="term" value="C:protein phosphatase type 1 complex"/>
    <property type="evidence" value="ECO:0007669"/>
    <property type="project" value="TreeGrafter"/>
</dbReference>
<name>A0A8X7XI20_POLSE</name>
<evidence type="ECO:0000256" key="2">
    <source>
        <dbReference type="ARBA" id="ARBA00023277"/>
    </source>
</evidence>
<dbReference type="GO" id="GO:0005979">
    <property type="term" value="P:regulation of glycogen biosynthetic process"/>
    <property type="evidence" value="ECO:0007669"/>
    <property type="project" value="TreeGrafter"/>
</dbReference>
<feature type="compositionally biased region" description="Basic and acidic residues" evidence="3">
    <location>
        <begin position="98"/>
        <end position="110"/>
    </location>
</feature>
<dbReference type="InterPro" id="IPR005036">
    <property type="entry name" value="CBM21_dom"/>
</dbReference>
<evidence type="ECO:0000313" key="5">
    <source>
        <dbReference type="EMBL" id="KAG2469173.1"/>
    </source>
</evidence>
<evidence type="ECO:0000313" key="6">
    <source>
        <dbReference type="Proteomes" id="UP000886611"/>
    </source>
</evidence>
<dbReference type="GO" id="GO:0005977">
    <property type="term" value="P:glycogen metabolic process"/>
    <property type="evidence" value="ECO:0007669"/>
    <property type="project" value="UniProtKB-KW"/>
</dbReference>
<dbReference type="PROSITE" id="PS51159">
    <property type="entry name" value="CBM21"/>
    <property type="match status" value="1"/>
</dbReference>
<evidence type="ECO:0000259" key="4">
    <source>
        <dbReference type="PROSITE" id="PS51159"/>
    </source>
</evidence>
<evidence type="ECO:0000256" key="3">
    <source>
        <dbReference type="SAM" id="MobiDB-lite"/>
    </source>
</evidence>
<dbReference type="Proteomes" id="UP000886611">
    <property type="component" value="Unassembled WGS sequence"/>
</dbReference>
<dbReference type="AlphaFoldDB" id="A0A8X7XI20"/>
<feature type="domain" description="CBM21" evidence="4">
    <location>
        <begin position="180"/>
        <end position="287"/>
    </location>
</feature>
<dbReference type="PANTHER" id="PTHR12307:SF15">
    <property type="entry name" value="PROTEIN PHOSPHATASE 1 REGULATORY SUBUNIT 3C"/>
    <property type="match status" value="1"/>
</dbReference>
<dbReference type="Gene3D" id="2.60.40.2440">
    <property type="entry name" value="Carbohydrate binding type-21 domain"/>
    <property type="match status" value="1"/>
</dbReference>
<dbReference type="GO" id="GO:2001069">
    <property type="term" value="F:glycogen binding"/>
    <property type="evidence" value="ECO:0007669"/>
    <property type="project" value="TreeGrafter"/>
</dbReference>
<reference evidence="5 6" key="1">
    <citation type="journal article" date="2021" name="Cell">
        <title>Tracing the genetic footprints of vertebrate landing in non-teleost ray-finned fishes.</title>
        <authorList>
            <person name="Bi X."/>
            <person name="Wang K."/>
            <person name="Yang L."/>
            <person name="Pan H."/>
            <person name="Jiang H."/>
            <person name="Wei Q."/>
            <person name="Fang M."/>
            <person name="Yu H."/>
            <person name="Zhu C."/>
            <person name="Cai Y."/>
            <person name="He Y."/>
            <person name="Gan X."/>
            <person name="Zeng H."/>
            <person name="Yu D."/>
            <person name="Zhu Y."/>
            <person name="Jiang H."/>
            <person name="Qiu Q."/>
            <person name="Yang H."/>
            <person name="Zhang Y.E."/>
            <person name="Wang W."/>
            <person name="Zhu M."/>
            <person name="He S."/>
            <person name="Zhang G."/>
        </authorList>
    </citation>
    <scope>NUCLEOTIDE SEQUENCE [LARGE SCALE GENOMIC DNA]</scope>
    <source>
        <strain evidence="5">Bchr_013</strain>
    </source>
</reference>
<feature type="non-terminal residue" evidence="5">
    <location>
        <position position="351"/>
    </location>
</feature>
<dbReference type="InterPro" id="IPR038175">
    <property type="entry name" value="CBM21_dom_sf"/>
</dbReference>
<keyword evidence="6" id="KW-1185">Reference proteome</keyword>
<feature type="non-terminal residue" evidence="5">
    <location>
        <position position="1"/>
    </location>
</feature>
<keyword evidence="2" id="KW-0119">Carbohydrate metabolism</keyword>
<comment type="caution">
    <text evidence="5">The sequence shown here is derived from an EMBL/GenBank/DDBJ whole genome shotgun (WGS) entry which is preliminary data.</text>
</comment>
<dbReference type="GO" id="GO:0008157">
    <property type="term" value="F:protein phosphatase 1 binding"/>
    <property type="evidence" value="ECO:0007669"/>
    <property type="project" value="TreeGrafter"/>
</dbReference>
<sequence>MFEAPRCKMQITRHSSSSKPAADRAKRRVLQVFGGRPISSPVMPVDLAMRLCLSQSPPFCRFFSSYEELRGMGVPSLKPLRPCLNPKVNQQPPESLSWEDHQKAPENENSKKKRVVFADSKGLSLTAVRFYSEKEEDRFDLPLSPSDFWLDDHKQDLVEKPPKTLILGFSPPSADYVAFRSRLHQNCVGLESCSIHERSINGTVKVLNMCFEKAVFIRITFDSWGSFRDIPCVYMHHGYGGADTDTFTFDIALPDLNPKERIEFCIAFSAGQQIFWDNNAGQNFKVVWAGSVPEANCTRNVRKVNPVGQALGKAGNKLKKLEPLVGSRAASEFLLRQLQQWSKIGNVSPYW</sequence>
<dbReference type="PIRSF" id="PIRSF038207">
    <property type="entry name" value="PP1_GT_animal"/>
    <property type="match status" value="1"/>
</dbReference>
<feature type="region of interest" description="Disordered" evidence="3">
    <location>
        <begin position="83"/>
        <end position="111"/>
    </location>
</feature>
<dbReference type="InterPro" id="IPR050782">
    <property type="entry name" value="PP1_regulatory_subunit_3"/>
</dbReference>
<organism evidence="5 6">
    <name type="scientific">Polypterus senegalus</name>
    <name type="common">Senegal bichir</name>
    <dbReference type="NCBI Taxonomy" id="55291"/>
    <lineage>
        <taxon>Eukaryota</taxon>
        <taxon>Metazoa</taxon>
        <taxon>Chordata</taxon>
        <taxon>Craniata</taxon>
        <taxon>Vertebrata</taxon>
        <taxon>Euteleostomi</taxon>
        <taxon>Actinopterygii</taxon>
        <taxon>Polypteriformes</taxon>
        <taxon>Polypteridae</taxon>
        <taxon>Polypterus</taxon>
    </lineage>
</organism>
<dbReference type="Pfam" id="PF03370">
    <property type="entry name" value="CBM_21"/>
    <property type="match status" value="1"/>
</dbReference>
<protein>
    <submittedName>
        <fullName evidence="5">PR3CB phosphatase</fullName>
    </submittedName>
</protein>
<proteinExistence type="predicted"/>
<accession>A0A8X7XI20</accession>
<dbReference type="EMBL" id="JAATIS010000220">
    <property type="protein sequence ID" value="KAG2469173.1"/>
    <property type="molecule type" value="Genomic_DNA"/>
</dbReference>
<keyword evidence="1" id="KW-0321">Glycogen metabolism</keyword>
<dbReference type="InterPro" id="IPR017434">
    <property type="entry name" value="Pase-1_reg-su_3B/C/D_met"/>
</dbReference>
<evidence type="ECO:0000256" key="1">
    <source>
        <dbReference type="ARBA" id="ARBA00022600"/>
    </source>
</evidence>